<evidence type="ECO:0000313" key="2">
    <source>
        <dbReference type="Proteomes" id="UP000240357"/>
    </source>
</evidence>
<sequence length="98" mass="11159">MTLVVDASIHEINSYVLKCLFLKAYLMISEASKPTLLGLIEYACAHNNYDYLMVYGIIVRPDILRKEKVIIKYKGAESNCINNPETIKTCLKELFQIG</sequence>
<accession>A0A2T2YLJ7</accession>
<comment type="caution">
    <text evidence="1">The sequence shown here is derived from an EMBL/GenBank/DDBJ whole genome shotgun (WGS) entry which is preliminary data.</text>
</comment>
<dbReference type="Proteomes" id="UP000240357">
    <property type="component" value="Unassembled WGS sequence"/>
</dbReference>
<keyword evidence="2" id="KW-1185">Reference proteome</keyword>
<name>A0A2T2YLJ7_9BACT</name>
<dbReference type="AlphaFoldDB" id="A0A2T2YLJ7"/>
<reference evidence="1 2" key="1">
    <citation type="submission" date="2018-03" db="EMBL/GenBank/DDBJ databases">
        <title>Adhaeribacter sp. HMF7605 Genome sequencing and assembly.</title>
        <authorList>
            <person name="Kang H."/>
            <person name="Kang J."/>
            <person name="Cha I."/>
            <person name="Kim H."/>
            <person name="Joh K."/>
        </authorList>
    </citation>
    <scope>NUCLEOTIDE SEQUENCE [LARGE SCALE GENOMIC DNA]</scope>
    <source>
        <strain evidence="1 2">HMF7605</strain>
    </source>
</reference>
<evidence type="ECO:0000313" key="1">
    <source>
        <dbReference type="EMBL" id="PSR56396.1"/>
    </source>
</evidence>
<dbReference type="EMBL" id="PYFT01000001">
    <property type="protein sequence ID" value="PSR56396.1"/>
    <property type="molecule type" value="Genomic_DNA"/>
</dbReference>
<gene>
    <name evidence="1" type="ORF">AHMF7605_24300</name>
</gene>
<protein>
    <submittedName>
        <fullName evidence="1">Uncharacterized protein</fullName>
    </submittedName>
</protein>
<organism evidence="1 2">
    <name type="scientific">Adhaeribacter arboris</name>
    <dbReference type="NCBI Taxonomy" id="2072846"/>
    <lineage>
        <taxon>Bacteria</taxon>
        <taxon>Pseudomonadati</taxon>
        <taxon>Bacteroidota</taxon>
        <taxon>Cytophagia</taxon>
        <taxon>Cytophagales</taxon>
        <taxon>Hymenobacteraceae</taxon>
        <taxon>Adhaeribacter</taxon>
    </lineage>
</organism>
<proteinExistence type="predicted"/>